<sequence length="87" mass="9754">MRVGVCIECVPRVCQEREERSASGKENGKSVRGRGLERGCVEFFLVCRVCEESVVVVREKEDESYEDESLCSELASNQPDKSKLAPI</sequence>
<organism evidence="1 2">
    <name type="scientific">Corchorus olitorius</name>
    <dbReference type="NCBI Taxonomy" id="93759"/>
    <lineage>
        <taxon>Eukaryota</taxon>
        <taxon>Viridiplantae</taxon>
        <taxon>Streptophyta</taxon>
        <taxon>Embryophyta</taxon>
        <taxon>Tracheophyta</taxon>
        <taxon>Spermatophyta</taxon>
        <taxon>Magnoliopsida</taxon>
        <taxon>eudicotyledons</taxon>
        <taxon>Gunneridae</taxon>
        <taxon>Pentapetalae</taxon>
        <taxon>rosids</taxon>
        <taxon>malvids</taxon>
        <taxon>Malvales</taxon>
        <taxon>Malvaceae</taxon>
        <taxon>Grewioideae</taxon>
        <taxon>Apeibeae</taxon>
        <taxon>Corchorus</taxon>
    </lineage>
</organism>
<evidence type="ECO:0000313" key="2">
    <source>
        <dbReference type="Proteomes" id="UP000187203"/>
    </source>
</evidence>
<evidence type="ECO:0000313" key="1">
    <source>
        <dbReference type="EMBL" id="OMO94749.1"/>
    </source>
</evidence>
<gene>
    <name evidence="1" type="ORF">COLO4_16168</name>
</gene>
<reference evidence="2" key="1">
    <citation type="submission" date="2013-09" db="EMBL/GenBank/DDBJ databases">
        <title>Corchorus olitorius genome sequencing.</title>
        <authorList>
            <person name="Alam M."/>
            <person name="Haque M.S."/>
            <person name="Islam M.S."/>
            <person name="Emdad E.M."/>
            <person name="Islam M.M."/>
            <person name="Ahmed B."/>
            <person name="Halim A."/>
            <person name="Hossen Q.M.M."/>
            <person name="Hossain M.Z."/>
            <person name="Ahmed R."/>
            <person name="Khan M.M."/>
            <person name="Islam R."/>
            <person name="Rashid M.M."/>
            <person name="Khan S.A."/>
            <person name="Rahman M.S."/>
            <person name="Alam M."/>
            <person name="Yahiya A.S."/>
            <person name="Khan M.S."/>
            <person name="Azam M.S."/>
            <person name="Haque T."/>
            <person name="Lashkar M.Z.H."/>
            <person name="Akhand A.I."/>
            <person name="Morshed G."/>
            <person name="Roy S."/>
            <person name="Uddin K.S."/>
            <person name="Rabeya T."/>
            <person name="Hossain A.S."/>
            <person name="Chowdhury A."/>
            <person name="Snigdha A.R."/>
            <person name="Mortoza M.S."/>
            <person name="Matin S.A."/>
            <person name="Hoque S.M.E."/>
            <person name="Islam M.K."/>
            <person name="Roy D.K."/>
            <person name="Haider R."/>
            <person name="Moosa M.M."/>
            <person name="Elias S.M."/>
            <person name="Hasan A.M."/>
            <person name="Jahan S."/>
            <person name="Shafiuddin M."/>
            <person name="Mahmood N."/>
            <person name="Shommy N.S."/>
        </authorList>
    </citation>
    <scope>NUCLEOTIDE SEQUENCE [LARGE SCALE GENOMIC DNA]</scope>
    <source>
        <strain evidence="2">cv. O-4</strain>
    </source>
</reference>
<dbReference type="AlphaFoldDB" id="A0A1R3JIS7"/>
<name>A0A1R3JIS7_9ROSI</name>
<dbReference type="Proteomes" id="UP000187203">
    <property type="component" value="Unassembled WGS sequence"/>
</dbReference>
<dbReference type="EMBL" id="AWUE01015977">
    <property type="protein sequence ID" value="OMO94749.1"/>
    <property type="molecule type" value="Genomic_DNA"/>
</dbReference>
<protein>
    <submittedName>
        <fullName evidence="1">Uncharacterized protein</fullName>
    </submittedName>
</protein>
<keyword evidence="2" id="KW-1185">Reference proteome</keyword>
<proteinExistence type="predicted"/>
<accession>A0A1R3JIS7</accession>
<comment type="caution">
    <text evidence="1">The sequence shown here is derived from an EMBL/GenBank/DDBJ whole genome shotgun (WGS) entry which is preliminary data.</text>
</comment>